<organism evidence="1">
    <name type="scientific">mine drainage metagenome</name>
    <dbReference type="NCBI Taxonomy" id="410659"/>
    <lineage>
        <taxon>unclassified sequences</taxon>
        <taxon>metagenomes</taxon>
        <taxon>ecological metagenomes</taxon>
    </lineage>
</organism>
<dbReference type="AlphaFoldDB" id="A0A1J5TH17"/>
<reference evidence="1" key="1">
    <citation type="submission" date="2016-10" db="EMBL/GenBank/DDBJ databases">
        <title>Sequence of Gallionella enrichment culture.</title>
        <authorList>
            <person name="Poehlein A."/>
            <person name="Muehling M."/>
            <person name="Daniel R."/>
        </authorList>
    </citation>
    <scope>NUCLEOTIDE SEQUENCE</scope>
</reference>
<proteinExistence type="predicted"/>
<name>A0A1J5TH17_9ZZZZ</name>
<dbReference type="InterPro" id="IPR035093">
    <property type="entry name" value="RelE/ParE_toxin_dom_sf"/>
</dbReference>
<comment type="caution">
    <text evidence="1">The sequence shown here is derived from an EMBL/GenBank/DDBJ whole genome shotgun (WGS) entry which is preliminary data.</text>
</comment>
<dbReference type="EMBL" id="MLJW01000001">
    <property type="protein sequence ID" value="OIR19443.1"/>
    <property type="molecule type" value="Genomic_DNA"/>
</dbReference>
<accession>A0A1J5TH17</accession>
<protein>
    <recommendedName>
        <fullName evidence="2">Plasmid stabilization system protein</fullName>
    </recommendedName>
</protein>
<evidence type="ECO:0000313" key="1">
    <source>
        <dbReference type="EMBL" id="OIR19443.1"/>
    </source>
</evidence>
<dbReference type="Gene3D" id="3.30.2310.20">
    <property type="entry name" value="RelE-like"/>
    <property type="match status" value="1"/>
</dbReference>
<evidence type="ECO:0008006" key="2">
    <source>
        <dbReference type="Google" id="ProtNLM"/>
    </source>
</evidence>
<sequence length="97" mass="11397">MKIEILSIAMSDIQHGQHFYEQQQEGLGAYFLDSLFSDIDALLLYAGIHQQFFGYYRALSKRFPYAIYYRVNGQTIQVWRVLDCRQKPSRIVKALNT</sequence>
<gene>
    <name evidence="1" type="ORF">GALL_03240</name>
</gene>